<name>A0A7K4XYX8_REGSA</name>
<dbReference type="SUPFAM" id="SSF56672">
    <property type="entry name" value="DNA/RNA polymerases"/>
    <property type="match status" value="1"/>
</dbReference>
<evidence type="ECO:0000256" key="4">
    <source>
        <dbReference type="ARBA" id="ARBA00022723"/>
    </source>
</evidence>
<dbReference type="SUPFAM" id="SSF46919">
    <property type="entry name" value="N-terminal Zn binding domain of HIV integrase"/>
    <property type="match status" value="1"/>
</dbReference>
<keyword evidence="6" id="KW-0378">Hydrolase</keyword>
<keyword evidence="4" id="KW-0479">Metal-binding</keyword>
<evidence type="ECO:0000256" key="1">
    <source>
        <dbReference type="ARBA" id="ARBA00022679"/>
    </source>
</evidence>
<dbReference type="InterPro" id="IPR043502">
    <property type="entry name" value="DNA/RNA_pol_sf"/>
</dbReference>
<reference evidence="10 11" key="1">
    <citation type="submission" date="2019-09" db="EMBL/GenBank/DDBJ databases">
        <title>Bird 10,000 Genomes (B10K) Project - Family phase.</title>
        <authorList>
            <person name="Zhang G."/>
        </authorList>
    </citation>
    <scope>NUCLEOTIDE SEQUENCE [LARGE SCALE GENOMIC DNA]</scope>
    <source>
        <strain evidence="10">B10K-DU-001-18</strain>
        <tissue evidence="10">Muscle</tissue>
    </source>
</reference>
<evidence type="ECO:0000256" key="5">
    <source>
        <dbReference type="ARBA" id="ARBA00022759"/>
    </source>
</evidence>
<dbReference type="GO" id="GO:0035613">
    <property type="term" value="F:RNA stem-loop binding"/>
    <property type="evidence" value="ECO:0007669"/>
    <property type="project" value="TreeGrafter"/>
</dbReference>
<evidence type="ECO:0000256" key="3">
    <source>
        <dbReference type="ARBA" id="ARBA00022722"/>
    </source>
</evidence>
<keyword evidence="8" id="KW-0863">Zinc-finger</keyword>
<sequence length="89" mass="9836">MGTLQPGLPNPAMLPEGWHLLIIDLKDCFSTIQLHPDDTQQFTFTVLDAHSTFHKNAQGLRRQFNITMEEAKGIVRSCPACGHHSPGLG</sequence>
<dbReference type="PANTHER" id="PTHR41694">
    <property type="entry name" value="ENDOGENOUS RETROVIRUS GROUP K MEMBER POL PROTEIN"/>
    <property type="match status" value="1"/>
</dbReference>
<keyword evidence="2" id="KW-0548">Nucleotidyltransferase</keyword>
<feature type="non-terminal residue" evidence="10">
    <location>
        <position position="89"/>
    </location>
</feature>
<keyword evidence="3" id="KW-0540">Nuclease</keyword>
<evidence type="ECO:0000256" key="8">
    <source>
        <dbReference type="PROSITE-ProRule" id="PRU00450"/>
    </source>
</evidence>
<dbReference type="PROSITE" id="PS50876">
    <property type="entry name" value="ZF_INTEGRASE"/>
    <property type="match status" value="1"/>
</dbReference>
<proteinExistence type="predicted"/>
<keyword evidence="8" id="KW-0862">Zinc</keyword>
<dbReference type="Proteomes" id="UP000529728">
    <property type="component" value="Unassembled WGS sequence"/>
</dbReference>
<evidence type="ECO:0000313" key="10">
    <source>
        <dbReference type="EMBL" id="NWR52191.1"/>
    </source>
</evidence>
<dbReference type="OrthoDB" id="9339466at2759"/>
<evidence type="ECO:0000313" key="11">
    <source>
        <dbReference type="Proteomes" id="UP000529728"/>
    </source>
</evidence>
<dbReference type="EMBL" id="VWZN01019724">
    <property type="protein sequence ID" value="NWR52191.1"/>
    <property type="molecule type" value="Genomic_DNA"/>
</dbReference>
<dbReference type="InterPro" id="IPR003308">
    <property type="entry name" value="Integrase_Zn-bd_dom_N"/>
</dbReference>
<dbReference type="PANTHER" id="PTHR41694:SF3">
    <property type="entry name" value="RNA-DIRECTED DNA POLYMERASE-RELATED"/>
    <property type="match status" value="1"/>
</dbReference>
<evidence type="ECO:0000259" key="9">
    <source>
        <dbReference type="PROSITE" id="PS50876"/>
    </source>
</evidence>
<dbReference type="Pfam" id="PF02022">
    <property type="entry name" value="Integrase_Zn"/>
    <property type="match status" value="1"/>
</dbReference>
<feature type="domain" description="Integrase-type" evidence="9">
    <location>
        <begin position="41"/>
        <end position="82"/>
    </location>
</feature>
<evidence type="ECO:0000256" key="6">
    <source>
        <dbReference type="ARBA" id="ARBA00022801"/>
    </source>
</evidence>
<keyword evidence="7" id="KW-0695">RNA-directed DNA polymerase</keyword>
<evidence type="ECO:0000256" key="7">
    <source>
        <dbReference type="ARBA" id="ARBA00022918"/>
    </source>
</evidence>
<dbReference type="AlphaFoldDB" id="A0A7K4XYX8"/>
<keyword evidence="5" id="KW-0255">Endonuclease</keyword>
<dbReference type="GO" id="GO:0016787">
    <property type="term" value="F:hydrolase activity"/>
    <property type="evidence" value="ECO:0007669"/>
    <property type="project" value="UniProtKB-KW"/>
</dbReference>
<keyword evidence="1" id="KW-0808">Transferase</keyword>
<dbReference type="GO" id="GO:0008270">
    <property type="term" value="F:zinc ion binding"/>
    <property type="evidence" value="ECO:0007669"/>
    <property type="project" value="UniProtKB-KW"/>
</dbReference>
<protein>
    <submittedName>
        <fullName evidence="10">POK10 protein</fullName>
    </submittedName>
</protein>
<keyword evidence="11" id="KW-1185">Reference proteome</keyword>
<dbReference type="GO" id="GO:0004519">
    <property type="term" value="F:endonuclease activity"/>
    <property type="evidence" value="ECO:0007669"/>
    <property type="project" value="UniProtKB-KW"/>
</dbReference>
<accession>A0A7K4XYX8</accession>
<comment type="caution">
    <text evidence="10">The sequence shown here is derived from an EMBL/GenBank/DDBJ whole genome shotgun (WGS) entry which is preliminary data.</text>
</comment>
<organism evidence="10 11">
    <name type="scientific">Regulus satrapa</name>
    <name type="common">Golden-crowned kinglet</name>
    <dbReference type="NCBI Taxonomy" id="13245"/>
    <lineage>
        <taxon>Eukaryota</taxon>
        <taxon>Metazoa</taxon>
        <taxon>Chordata</taxon>
        <taxon>Craniata</taxon>
        <taxon>Vertebrata</taxon>
        <taxon>Euteleostomi</taxon>
        <taxon>Archelosauria</taxon>
        <taxon>Archosauria</taxon>
        <taxon>Dinosauria</taxon>
        <taxon>Saurischia</taxon>
        <taxon>Theropoda</taxon>
        <taxon>Coelurosauria</taxon>
        <taxon>Aves</taxon>
        <taxon>Neognathae</taxon>
        <taxon>Neoaves</taxon>
        <taxon>Telluraves</taxon>
        <taxon>Australaves</taxon>
        <taxon>Passeriformes</taxon>
        <taxon>Regulidae</taxon>
        <taxon>Regulus</taxon>
    </lineage>
</organism>
<evidence type="ECO:0000256" key="2">
    <source>
        <dbReference type="ARBA" id="ARBA00022695"/>
    </source>
</evidence>
<dbReference type="GO" id="GO:0003964">
    <property type="term" value="F:RNA-directed DNA polymerase activity"/>
    <property type="evidence" value="ECO:0007669"/>
    <property type="project" value="UniProtKB-KW"/>
</dbReference>
<dbReference type="InterPro" id="IPR017856">
    <property type="entry name" value="Integrase-like_N"/>
</dbReference>
<gene>
    <name evidence="10" type="primary">Ervk10</name>
    <name evidence="10" type="ORF">REGSAT_R14978</name>
</gene>
<feature type="non-terminal residue" evidence="10">
    <location>
        <position position="1"/>
    </location>
</feature>
<dbReference type="Gene3D" id="1.10.10.200">
    <property type="match status" value="1"/>
</dbReference>